<accession>A0ABZ0B7F5</accession>
<organism evidence="2 3">
    <name type="scientific">Stakelama saccharophila</name>
    <dbReference type="NCBI Taxonomy" id="3075605"/>
    <lineage>
        <taxon>Bacteria</taxon>
        <taxon>Pseudomonadati</taxon>
        <taxon>Pseudomonadota</taxon>
        <taxon>Alphaproteobacteria</taxon>
        <taxon>Sphingomonadales</taxon>
        <taxon>Sphingomonadaceae</taxon>
        <taxon>Stakelama</taxon>
    </lineage>
</organism>
<dbReference type="Proteomes" id="UP001302249">
    <property type="component" value="Chromosome"/>
</dbReference>
<feature type="signal peptide" evidence="1">
    <location>
        <begin position="1"/>
        <end position="24"/>
    </location>
</feature>
<evidence type="ECO:0000256" key="1">
    <source>
        <dbReference type="SAM" id="SignalP"/>
    </source>
</evidence>
<sequence length="227" mass="25194">MRVFRILAAIAAMFVTFSAAPASAQFFLKPVDLSGPKVTGAEPGMVGQALPGATPAELRAALVWNLRAALNVAALQCQFEPTLITINQYNTLLSDHSQELKSAYETLSAYFQRMEKTKKAAQLALDQYGTRVYSGFSTVGGQLSFCQTANDIGSEVLFAKQQTLGDIAQARMYELRRSLLSWGDQQFRNRFGWEVPDLVNFSRPECWDEGVYRPRKCGIYPVGRYLG</sequence>
<evidence type="ECO:0000313" key="2">
    <source>
        <dbReference type="EMBL" id="WNO53224.1"/>
    </source>
</evidence>
<proteinExistence type="predicted"/>
<evidence type="ECO:0000313" key="3">
    <source>
        <dbReference type="Proteomes" id="UP001302249"/>
    </source>
</evidence>
<feature type="chain" id="PRO_5046370136" evidence="1">
    <location>
        <begin position="25"/>
        <end position="227"/>
    </location>
</feature>
<name>A0ABZ0B7F5_9SPHN</name>
<dbReference type="EMBL" id="CP135076">
    <property type="protein sequence ID" value="WNO53224.1"/>
    <property type="molecule type" value="Genomic_DNA"/>
</dbReference>
<keyword evidence="3" id="KW-1185">Reference proteome</keyword>
<keyword evidence="1" id="KW-0732">Signal</keyword>
<reference evidence="2 3" key="1">
    <citation type="submission" date="2023-09" db="EMBL/GenBank/DDBJ databases">
        <authorList>
            <person name="Rey-Velasco X."/>
        </authorList>
    </citation>
    <scope>NUCLEOTIDE SEQUENCE [LARGE SCALE GENOMIC DNA]</scope>
    <source>
        <strain evidence="2 3">W311</strain>
    </source>
</reference>
<protein>
    <submittedName>
        <fullName evidence="2">Uncharacterized protein</fullName>
    </submittedName>
</protein>
<gene>
    <name evidence="2" type="ORF">RPR59_12335</name>
</gene>
<dbReference type="RefSeq" id="WP_313914475.1">
    <property type="nucleotide sequence ID" value="NZ_CP135076.1"/>
</dbReference>